<dbReference type="EMBL" id="GEDC01029443">
    <property type="protein sequence ID" value="JAS07855.1"/>
    <property type="molecule type" value="Transcribed_RNA"/>
</dbReference>
<keyword evidence="10" id="KW-0460">Magnesium</keyword>
<dbReference type="GO" id="GO:0009240">
    <property type="term" value="P:isopentenyl diphosphate biosynthetic process"/>
    <property type="evidence" value="ECO:0007669"/>
    <property type="project" value="TreeGrafter"/>
</dbReference>
<keyword evidence="8" id="KW-0479">Metal-binding</keyword>
<dbReference type="GO" id="GO:0004452">
    <property type="term" value="F:isopentenyl-diphosphate delta-isomerase activity"/>
    <property type="evidence" value="ECO:0007669"/>
    <property type="project" value="UniProtKB-EC"/>
</dbReference>
<evidence type="ECO:0000256" key="5">
    <source>
        <dbReference type="ARBA" id="ARBA00007579"/>
    </source>
</evidence>
<keyword evidence="9" id="KW-1207">Sterol metabolism</keyword>
<keyword evidence="12" id="KW-0443">Lipid metabolism</keyword>
<comment type="catalytic activity">
    <reaction evidence="1">
        <text>isopentenyl diphosphate = dimethylallyl diphosphate</text>
        <dbReference type="Rhea" id="RHEA:23284"/>
        <dbReference type="ChEBI" id="CHEBI:57623"/>
        <dbReference type="ChEBI" id="CHEBI:128769"/>
        <dbReference type="EC" id="5.3.3.2"/>
    </reaction>
</comment>
<dbReference type="UniPathway" id="UPA00059">
    <property type="reaction ID" value="UER00104"/>
</dbReference>
<evidence type="ECO:0000256" key="10">
    <source>
        <dbReference type="ARBA" id="ARBA00022842"/>
    </source>
</evidence>
<evidence type="ECO:0000256" key="9">
    <source>
        <dbReference type="ARBA" id="ARBA00022778"/>
    </source>
</evidence>
<evidence type="ECO:0000256" key="12">
    <source>
        <dbReference type="ARBA" id="ARBA00023098"/>
    </source>
</evidence>
<dbReference type="PANTHER" id="PTHR10885">
    <property type="entry name" value="ISOPENTENYL-DIPHOSPHATE DELTA-ISOMERASE"/>
    <property type="match status" value="1"/>
</dbReference>
<keyword evidence="7" id="KW-0444">Lipid biosynthesis</keyword>
<dbReference type="NCBIfam" id="TIGR02150">
    <property type="entry name" value="IPP_isom_1"/>
    <property type="match status" value="1"/>
</dbReference>
<dbReference type="InterPro" id="IPR015797">
    <property type="entry name" value="NUDIX_hydrolase-like_dom_sf"/>
</dbReference>
<dbReference type="SUPFAM" id="SSF55811">
    <property type="entry name" value="Nudix"/>
    <property type="match status" value="1"/>
</dbReference>
<proteinExistence type="inferred from homology"/>
<dbReference type="GO" id="GO:0046872">
    <property type="term" value="F:metal ion binding"/>
    <property type="evidence" value="ECO:0007669"/>
    <property type="project" value="UniProtKB-KW"/>
</dbReference>
<reference evidence="16" key="1">
    <citation type="submission" date="2015-12" db="EMBL/GenBank/DDBJ databases">
        <title>De novo transcriptome assembly of four potential Pierce s Disease insect vectors from Arizona vineyards.</title>
        <authorList>
            <person name="Tassone E.E."/>
        </authorList>
    </citation>
    <scope>NUCLEOTIDE SEQUENCE</scope>
</reference>
<sequence>MLKSLQNLTRRNMYNEIKFRIHSKAKINPTQESALQENCILVDENDRNIGAASKYKCHRLTKDGKLPLHRAFSVFIFNNKNEMLLQKRSQTKVTFPNYYTNACCSHPLSDIEEEMNETNAIGVKLAARRRLEFELGIPQNEIDINKLMYLTRIHYFSKGDGVWGEHEIDYILLMKQDLILKPNPDEVGEVCYVGRNDFSNFLKTLSDPVTPWFKLIVHNTLLPWWDNLHQLDKFKNVNSIQKF</sequence>
<evidence type="ECO:0000256" key="4">
    <source>
        <dbReference type="ARBA" id="ARBA00004826"/>
    </source>
</evidence>
<dbReference type="EC" id="5.3.3.2" evidence="6"/>
<keyword evidence="9" id="KW-0756">Sterol biosynthesis</keyword>
<evidence type="ECO:0000256" key="7">
    <source>
        <dbReference type="ARBA" id="ARBA00022516"/>
    </source>
</evidence>
<feature type="domain" description="Nudix hydrolase" evidence="15">
    <location>
        <begin position="67"/>
        <end position="215"/>
    </location>
</feature>
<keyword evidence="14" id="KW-0413">Isomerase</keyword>
<dbReference type="CDD" id="cd02885">
    <property type="entry name" value="NUDIX_IPP_Isomerase"/>
    <property type="match status" value="1"/>
</dbReference>
<comment type="pathway">
    <text evidence="4">Isoprenoid biosynthesis; dimethylallyl diphosphate biosynthesis; dimethylallyl diphosphate from isopentenyl diphosphate: step 1/1.</text>
</comment>
<dbReference type="InterPro" id="IPR011876">
    <property type="entry name" value="IsopentenylPP_isomerase_typ1"/>
</dbReference>
<evidence type="ECO:0000256" key="1">
    <source>
        <dbReference type="ARBA" id="ARBA00000374"/>
    </source>
</evidence>
<evidence type="ECO:0000256" key="13">
    <source>
        <dbReference type="ARBA" id="ARBA00023229"/>
    </source>
</evidence>
<keyword evidence="13" id="KW-0414">Isoprene biosynthesis</keyword>
<gene>
    <name evidence="16" type="ORF">g.17391</name>
</gene>
<name>A0A1B6C3P3_9HEMI</name>
<dbReference type="InterPro" id="IPR000086">
    <property type="entry name" value="NUDIX_hydrolase_dom"/>
</dbReference>
<evidence type="ECO:0000256" key="14">
    <source>
        <dbReference type="ARBA" id="ARBA00023235"/>
    </source>
</evidence>
<evidence type="ECO:0000256" key="3">
    <source>
        <dbReference type="ARBA" id="ARBA00003951"/>
    </source>
</evidence>
<dbReference type="Pfam" id="PF00293">
    <property type="entry name" value="NUDIX"/>
    <property type="match status" value="1"/>
</dbReference>
<dbReference type="GO" id="GO:0006695">
    <property type="term" value="P:cholesterol biosynthetic process"/>
    <property type="evidence" value="ECO:0007669"/>
    <property type="project" value="UniProtKB-KW"/>
</dbReference>
<evidence type="ECO:0000256" key="6">
    <source>
        <dbReference type="ARBA" id="ARBA00012057"/>
    </source>
</evidence>
<dbReference type="Gene3D" id="3.90.79.10">
    <property type="entry name" value="Nucleoside Triphosphate Pyrophosphohydrolase"/>
    <property type="match status" value="1"/>
</dbReference>
<comment type="cofactor">
    <cofactor evidence="2">
        <name>Mg(2+)</name>
        <dbReference type="ChEBI" id="CHEBI:18420"/>
    </cofactor>
</comment>
<evidence type="ECO:0000259" key="15">
    <source>
        <dbReference type="PROSITE" id="PS51462"/>
    </source>
</evidence>
<evidence type="ECO:0000256" key="2">
    <source>
        <dbReference type="ARBA" id="ARBA00001946"/>
    </source>
</evidence>
<dbReference type="PANTHER" id="PTHR10885:SF0">
    <property type="entry name" value="ISOPENTENYL-DIPHOSPHATE DELTA-ISOMERASE"/>
    <property type="match status" value="1"/>
</dbReference>
<dbReference type="GO" id="GO:0005737">
    <property type="term" value="C:cytoplasm"/>
    <property type="evidence" value="ECO:0007669"/>
    <property type="project" value="TreeGrafter"/>
</dbReference>
<accession>A0A1B6C3P3</accession>
<dbReference type="FunFam" id="3.90.79.10:FF:000012">
    <property type="entry name" value="Isopentenyl-diphosphate Delta-isomerase 1"/>
    <property type="match status" value="1"/>
</dbReference>
<protein>
    <recommendedName>
        <fullName evidence="6">isopentenyl-diphosphate Delta-isomerase</fullName>
        <ecNumber evidence="6">5.3.3.2</ecNumber>
    </recommendedName>
</protein>
<dbReference type="PIRSF" id="PIRSF018427">
    <property type="entry name" value="Isopntndiph_ism"/>
    <property type="match status" value="1"/>
</dbReference>
<keyword evidence="9" id="KW-0753">Steroid metabolism</keyword>
<evidence type="ECO:0000256" key="8">
    <source>
        <dbReference type="ARBA" id="ARBA00022723"/>
    </source>
</evidence>
<dbReference type="GO" id="GO:0050992">
    <property type="term" value="P:dimethylallyl diphosphate biosynthetic process"/>
    <property type="evidence" value="ECO:0007669"/>
    <property type="project" value="UniProtKB-UniPathway"/>
</dbReference>
<evidence type="ECO:0000313" key="16">
    <source>
        <dbReference type="EMBL" id="JAS07855.1"/>
    </source>
</evidence>
<keyword evidence="9" id="KW-0152">Cholesterol biosynthesis</keyword>
<dbReference type="PROSITE" id="PS51462">
    <property type="entry name" value="NUDIX"/>
    <property type="match status" value="1"/>
</dbReference>
<comment type="similarity">
    <text evidence="5">Belongs to the IPP isomerase type 1 family.</text>
</comment>
<keyword evidence="9" id="KW-0153">Cholesterol metabolism</keyword>
<keyword evidence="11" id="KW-0752">Steroid biosynthesis</keyword>
<evidence type="ECO:0000256" key="11">
    <source>
        <dbReference type="ARBA" id="ARBA00022955"/>
    </source>
</evidence>
<comment type="function">
    <text evidence="3">Catalyzes the 1,3-allylic rearrangement of the homoallylic substrate isopentenyl (IPP) to its highly electrophilic allylic isomer, dimethylallyl diphosphate (DMAPP).</text>
</comment>
<organism evidence="16">
    <name type="scientific">Clastoptera arizonana</name>
    <name type="common">Arizona spittle bug</name>
    <dbReference type="NCBI Taxonomy" id="38151"/>
    <lineage>
        <taxon>Eukaryota</taxon>
        <taxon>Metazoa</taxon>
        <taxon>Ecdysozoa</taxon>
        <taxon>Arthropoda</taxon>
        <taxon>Hexapoda</taxon>
        <taxon>Insecta</taxon>
        <taxon>Pterygota</taxon>
        <taxon>Neoptera</taxon>
        <taxon>Paraneoptera</taxon>
        <taxon>Hemiptera</taxon>
        <taxon>Auchenorrhyncha</taxon>
        <taxon>Cercopoidea</taxon>
        <taxon>Clastopteridae</taxon>
        <taxon>Clastoptera</taxon>
    </lineage>
</organism>
<dbReference type="AlphaFoldDB" id="A0A1B6C3P3"/>